<dbReference type="InterPro" id="IPR046674">
    <property type="entry name" value="DUF6544"/>
</dbReference>
<proteinExistence type="predicted"/>
<evidence type="ECO:0000313" key="1">
    <source>
        <dbReference type="EMBL" id="BDY13143.1"/>
    </source>
</evidence>
<accession>A0ABM8FLB8</accession>
<gene>
    <name evidence="1" type="ORF">HCR_14550</name>
</gene>
<dbReference type="RefSeq" id="WP_286336113.1">
    <property type="nucleotide sequence ID" value="NZ_AP027370.1"/>
</dbReference>
<keyword evidence="2" id="KW-1185">Reference proteome</keyword>
<dbReference type="Proteomes" id="UP001321445">
    <property type="component" value="Chromosome"/>
</dbReference>
<organism evidence="1 2">
    <name type="scientific">Hydrogenimonas cancrithermarum</name>
    <dbReference type="NCBI Taxonomy" id="2993563"/>
    <lineage>
        <taxon>Bacteria</taxon>
        <taxon>Pseudomonadati</taxon>
        <taxon>Campylobacterota</taxon>
        <taxon>Epsilonproteobacteria</taxon>
        <taxon>Campylobacterales</taxon>
        <taxon>Hydrogenimonadaceae</taxon>
        <taxon>Hydrogenimonas</taxon>
    </lineage>
</organism>
<dbReference type="EMBL" id="AP027370">
    <property type="protein sequence ID" value="BDY13143.1"/>
    <property type="molecule type" value="Genomic_DNA"/>
</dbReference>
<evidence type="ECO:0000313" key="2">
    <source>
        <dbReference type="Proteomes" id="UP001321445"/>
    </source>
</evidence>
<protein>
    <submittedName>
        <fullName evidence="1">Uncharacterized protein</fullName>
    </submittedName>
</protein>
<sequence>MPPIIKKVIAVFTLLVLVNVGFAWYGQASFEATLKTLGKAFVENNATATENDNLPDTIEKYLAATRADRSDYTTLALQFDGDYYKKPSKAMQMHALALLRPTPDMLWGIRLSSNPIVTFNAIETYHTGRATMQMLLFGIIPTGELEGERFARSELARVLAYAVFNPRLLPCGCISYESIDATHTKATIRDGNISASVTFISDENGRIVEIQSSDRARPLKRELLPTQWRMAIRSYGDYDGLLLPKEVQEDWIVDGRAIPCSRYTLTSAERL</sequence>
<reference evidence="1 2" key="1">
    <citation type="submission" date="2023-03" db="EMBL/GenBank/DDBJ databases">
        <title>Description of Hydrogenimonas sp. ISO32.</title>
        <authorList>
            <person name="Mino S."/>
            <person name="Fukazawa S."/>
            <person name="Sawabe T."/>
        </authorList>
    </citation>
    <scope>NUCLEOTIDE SEQUENCE [LARGE SCALE GENOMIC DNA]</scope>
    <source>
        <strain evidence="1 2">ISO32</strain>
    </source>
</reference>
<dbReference type="Pfam" id="PF20181">
    <property type="entry name" value="DUF6544"/>
    <property type="match status" value="1"/>
</dbReference>
<name>A0ABM8FLB8_9BACT</name>